<dbReference type="InterPro" id="IPR019786">
    <property type="entry name" value="Zinc_finger_PHD-type_CS"/>
</dbReference>
<name>A0A7R9CWB6_TIMPO</name>
<reference evidence="8" key="1">
    <citation type="submission" date="2020-11" db="EMBL/GenBank/DDBJ databases">
        <authorList>
            <person name="Tran Van P."/>
        </authorList>
    </citation>
    <scope>NUCLEOTIDE SEQUENCE</scope>
</reference>
<keyword evidence="1" id="KW-0479">Metal-binding</keyword>
<dbReference type="InterPro" id="IPR050701">
    <property type="entry name" value="Histone_Mod_Regulator"/>
</dbReference>
<evidence type="ECO:0000259" key="7">
    <source>
        <dbReference type="PROSITE" id="PS51805"/>
    </source>
</evidence>
<dbReference type="InterPro" id="IPR019787">
    <property type="entry name" value="Znf_PHD-finger"/>
</dbReference>
<evidence type="ECO:0000256" key="3">
    <source>
        <dbReference type="ARBA" id="ARBA00022833"/>
    </source>
</evidence>
<dbReference type="CDD" id="cd15561">
    <property type="entry name" value="PHD1_PHF14"/>
    <property type="match status" value="1"/>
</dbReference>
<feature type="compositionally biased region" description="Acidic residues" evidence="5">
    <location>
        <begin position="38"/>
        <end position="73"/>
    </location>
</feature>
<gene>
    <name evidence="8" type="ORF">TPSB3V08_LOCUS3666</name>
</gene>
<dbReference type="InterPro" id="IPR013083">
    <property type="entry name" value="Znf_RING/FYVE/PHD"/>
</dbReference>
<keyword evidence="3" id="KW-0862">Zinc</keyword>
<dbReference type="PROSITE" id="PS51805">
    <property type="entry name" value="EPHD"/>
    <property type="match status" value="1"/>
</dbReference>
<feature type="region of interest" description="Disordered" evidence="5">
    <location>
        <begin position="1"/>
        <end position="73"/>
    </location>
</feature>
<organism evidence="8">
    <name type="scientific">Timema poppense</name>
    <name type="common">Walking stick</name>
    <dbReference type="NCBI Taxonomy" id="170557"/>
    <lineage>
        <taxon>Eukaryota</taxon>
        <taxon>Metazoa</taxon>
        <taxon>Ecdysozoa</taxon>
        <taxon>Arthropoda</taxon>
        <taxon>Hexapoda</taxon>
        <taxon>Insecta</taxon>
        <taxon>Pterygota</taxon>
        <taxon>Neoptera</taxon>
        <taxon>Polyneoptera</taxon>
        <taxon>Phasmatodea</taxon>
        <taxon>Timematodea</taxon>
        <taxon>Timematoidea</taxon>
        <taxon>Timematidae</taxon>
        <taxon>Timema</taxon>
    </lineage>
</organism>
<accession>A0A7R9CWB6</accession>
<dbReference type="InterPro" id="IPR011011">
    <property type="entry name" value="Znf_FYVE_PHD"/>
</dbReference>
<dbReference type="AlphaFoldDB" id="A0A7R9CWB6"/>
<evidence type="ECO:0000256" key="4">
    <source>
        <dbReference type="PROSITE-ProRule" id="PRU00146"/>
    </source>
</evidence>
<dbReference type="GO" id="GO:0006357">
    <property type="term" value="P:regulation of transcription by RNA polymerase II"/>
    <property type="evidence" value="ECO:0007669"/>
    <property type="project" value="TreeGrafter"/>
</dbReference>
<dbReference type="EMBL" id="OD001631">
    <property type="protein sequence ID" value="CAD7402631.1"/>
    <property type="molecule type" value="Genomic_DNA"/>
</dbReference>
<dbReference type="CDD" id="cd15674">
    <property type="entry name" value="ePHD_PHF14"/>
    <property type="match status" value="1"/>
</dbReference>
<dbReference type="Gene3D" id="3.30.40.10">
    <property type="entry name" value="Zinc/RING finger domain, C3HC4 (zinc finger)"/>
    <property type="match status" value="2"/>
</dbReference>
<dbReference type="PANTHER" id="PTHR13793">
    <property type="entry name" value="PHD FINGER PROTEINS"/>
    <property type="match status" value="1"/>
</dbReference>
<dbReference type="InterPro" id="IPR034732">
    <property type="entry name" value="EPHD"/>
</dbReference>
<evidence type="ECO:0008006" key="9">
    <source>
        <dbReference type="Google" id="ProtNLM"/>
    </source>
</evidence>
<evidence type="ECO:0000313" key="8">
    <source>
        <dbReference type="EMBL" id="CAD7402631.1"/>
    </source>
</evidence>
<dbReference type="GO" id="GO:0008270">
    <property type="term" value="F:zinc ion binding"/>
    <property type="evidence" value="ECO:0007669"/>
    <property type="project" value="UniProtKB-KW"/>
</dbReference>
<dbReference type="SUPFAM" id="SSF57903">
    <property type="entry name" value="FYVE/PHD zinc finger"/>
    <property type="match status" value="1"/>
</dbReference>
<evidence type="ECO:0000256" key="5">
    <source>
        <dbReference type="SAM" id="MobiDB-lite"/>
    </source>
</evidence>
<evidence type="ECO:0000256" key="1">
    <source>
        <dbReference type="ARBA" id="ARBA00022723"/>
    </source>
</evidence>
<evidence type="ECO:0000259" key="6">
    <source>
        <dbReference type="PROSITE" id="PS50016"/>
    </source>
</evidence>
<sequence length="600" mass="67156">MDVERDPKKRRVKPASQSLLDFDLGESSDDSDFRIEDHCEDSDDDSLDSDDEVKDDDDNDDEEDDDDDSDASENELLSKVKKLESCQGLTIGDVIEQAKQRQTTQFNVKDAFKILICCGCLGDRSDDANEIVECDGCGVTVHEGCYGVSDTASVSSTVSSCSTEPWFCEACRAGVTNPTCELCPNSGGIFKETDVGKWVHLVCALYIPGVAFGEVDKLSSVTLFEMPYSKWGAKTCCLCEDGHFARTGVCIGCDAGMCRTYFHVTCAQREGLLSEAHSEEVDQADPFYAHCKMHTDKMHLRRRRRNWLSLQLRIKQRQLEYQQVGYSDTPEQLRMRRKLAKYRTKYLNHKTLRNPPWVPTQKMPRLLTTSASAVRKLMLKAELMGIDTQSLEIQEADVAALVDIHKKWHIQPAFRQNTSTKTIANQTLQTTLREQPMAGSVPCPWLPTPREDCIGTVHNYSDRSTLGRVIANAAIEAISQANRACKQKKSGRGVEQWRKKVPRKSARGVVSVAHGTGPTICRSFFNVEFKRSRDVPSVFDRYIFSNELGSANYALARQCGHPVACALARTLVGVDYTCNVHHMLVSIQTLGLCEYSYSDL</sequence>
<protein>
    <recommendedName>
        <fullName evidence="9">PHD finger protein 14</fullName>
    </recommendedName>
</protein>
<proteinExistence type="predicted"/>
<dbReference type="PANTHER" id="PTHR13793:SF150">
    <property type="entry name" value="PHD FINGER PROTEIN 14"/>
    <property type="match status" value="1"/>
</dbReference>
<feature type="domain" description="PHD-type" evidence="7">
    <location>
        <begin position="177"/>
        <end position="295"/>
    </location>
</feature>
<dbReference type="PROSITE" id="PS01359">
    <property type="entry name" value="ZF_PHD_1"/>
    <property type="match status" value="1"/>
</dbReference>
<dbReference type="Pfam" id="PF13832">
    <property type="entry name" value="zf-HC5HC2H_2"/>
    <property type="match status" value="1"/>
</dbReference>
<feature type="domain" description="PHD-type" evidence="6">
    <location>
        <begin position="114"/>
        <end position="174"/>
    </location>
</feature>
<dbReference type="InterPro" id="IPR001965">
    <property type="entry name" value="Znf_PHD"/>
</dbReference>
<dbReference type="SMART" id="SM00249">
    <property type="entry name" value="PHD"/>
    <property type="match status" value="2"/>
</dbReference>
<keyword evidence="2 4" id="KW-0863">Zinc-finger</keyword>
<evidence type="ECO:0000256" key="2">
    <source>
        <dbReference type="ARBA" id="ARBA00022771"/>
    </source>
</evidence>
<dbReference type="PROSITE" id="PS50016">
    <property type="entry name" value="ZF_PHD_2"/>
    <property type="match status" value="1"/>
</dbReference>